<gene>
    <name evidence="1" type="ORF">PS435_15020</name>
</gene>
<proteinExistence type="predicted"/>
<dbReference type="Proteomes" id="UP001330016">
    <property type="component" value="Unassembled WGS sequence"/>
</dbReference>
<evidence type="ECO:0000313" key="2">
    <source>
        <dbReference type="Proteomes" id="UP001330016"/>
    </source>
</evidence>
<protein>
    <submittedName>
        <fullName evidence="1">Uncharacterized protein</fullName>
    </submittedName>
</protein>
<keyword evidence="2" id="KW-1185">Reference proteome</keyword>
<name>A0ABU7T3I2_9LACO</name>
<sequence length="332" mass="36964">MAEPKLINFGSINLLADHLYDDDNSAFTAFLFTAKPQQEWERIARNIYKLPAFIELVKSMKPVSTWEAVIPESVSDALKRGDLTLRAAKDGTGVVPALVNRQGKIVHWVRLAQRECTPQLLGALNNFALQIQVGEIIQQLQALNERLRAIERGQRDNRIALVLGAKQKLIEALAIHNPDLRNALLIEAVSSANTARAQLMESMKTDVRGILSKKPGIGGNKTETMGEVRRSFTYINMATGIIATAYTVFEEPLARAASLKAYQHFLNSIVLKQVGKDSLLQRLNSWDSVADDMWIKEPTVLNRNLALLIKNTDGRLRIGTEENSDGRKKEGL</sequence>
<dbReference type="EMBL" id="JAQSGK010000075">
    <property type="protein sequence ID" value="MEE6717152.1"/>
    <property type="molecule type" value="Genomic_DNA"/>
</dbReference>
<accession>A0ABU7T3I2</accession>
<organism evidence="1 2">
    <name type="scientific">Schleiferilactobacillus harbinensis</name>
    <dbReference type="NCBI Taxonomy" id="304207"/>
    <lineage>
        <taxon>Bacteria</taxon>
        <taxon>Bacillati</taxon>
        <taxon>Bacillota</taxon>
        <taxon>Bacilli</taxon>
        <taxon>Lactobacillales</taxon>
        <taxon>Lactobacillaceae</taxon>
        <taxon>Schleiferilactobacillus</taxon>
    </lineage>
</organism>
<evidence type="ECO:0000313" key="1">
    <source>
        <dbReference type="EMBL" id="MEE6717152.1"/>
    </source>
</evidence>
<dbReference type="RefSeq" id="WP_331244586.1">
    <property type="nucleotide sequence ID" value="NZ_JAQSGJ010000075.1"/>
</dbReference>
<reference evidence="1 2" key="1">
    <citation type="submission" date="2023-02" db="EMBL/GenBank/DDBJ databases">
        <title>The predominant lactic acid bacteria and yeasts involved in the spontaneous fermentation of millet during the production of the traditional porridge Hausa koko in Ghana.</title>
        <authorList>
            <person name="Atter A."/>
            <person name="Diaz M."/>
        </authorList>
    </citation>
    <scope>NUCLEOTIDE SEQUENCE [LARGE SCALE GENOMIC DNA]</scope>
    <source>
        <strain evidence="1 2">FI11640</strain>
    </source>
</reference>
<comment type="caution">
    <text evidence="1">The sequence shown here is derived from an EMBL/GenBank/DDBJ whole genome shotgun (WGS) entry which is preliminary data.</text>
</comment>